<evidence type="ECO:0000259" key="8">
    <source>
        <dbReference type="SMART" id="SM00382"/>
    </source>
</evidence>
<dbReference type="EMBL" id="KK100682">
    <property type="protein sequence ID" value="KIZ04334.1"/>
    <property type="molecule type" value="Genomic_DNA"/>
</dbReference>
<dbReference type="InterPro" id="IPR003593">
    <property type="entry name" value="AAA+_ATPase"/>
</dbReference>
<dbReference type="Gene3D" id="3.40.50.300">
    <property type="entry name" value="P-loop containing nucleotide triphosphate hydrolases"/>
    <property type="match status" value="1"/>
</dbReference>
<keyword evidence="6" id="KW-0539">Nucleus</keyword>
<dbReference type="GO" id="GO:0005664">
    <property type="term" value="C:nuclear origin of replication recognition complex"/>
    <property type="evidence" value="ECO:0007669"/>
    <property type="project" value="TreeGrafter"/>
</dbReference>
<evidence type="ECO:0000256" key="2">
    <source>
        <dbReference type="ARBA" id="ARBA00005334"/>
    </source>
</evidence>
<dbReference type="InterPro" id="IPR016527">
    <property type="entry name" value="ORC4"/>
</dbReference>
<evidence type="ECO:0000256" key="3">
    <source>
        <dbReference type="ARBA" id="ARBA00019083"/>
    </source>
</evidence>
<dbReference type="Pfam" id="PF14629">
    <property type="entry name" value="ORC4_C"/>
    <property type="match status" value="1"/>
</dbReference>
<dbReference type="KEGG" id="mng:MNEG_3622"/>
<evidence type="ECO:0000313" key="9">
    <source>
        <dbReference type="EMBL" id="KIZ04334.1"/>
    </source>
</evidence>
<comment type="similarity">
    <text evidence="2">Belongs to the ORC4 family.</text>
</comment>
<evidence type="ECO:0000256" key="1">
    <source>
        <dbReference type="ARBA" id="ARBA00004123"/>
    </source>
</evidence>
<reference evidence="9 10" key="1">
    <citation type="journal article" date="2013" name="BMC Genomics">
        <title>Reconstruction of the lipid metabolism for the microalga Monoraphidium neglectum from its genome sequence reveals characteristics suitable for biofuel production.</title>
        <authorList>
            <person name="Bogen C."/>
            <person name="Al-Dilaimi A."/>
            <person name="Albersmeier A."/>
            <person name="Wichmann J."/>
            <person name="Grundmann M."/>
            <person name="Rupp O."/>
            <person name="Lauersen K.J."/>
            <person name="Blifernez-Klassen O."/>
            <person name="Kalinowski J."/>
            <person name="Goesmann A."/>
            <person name="Mussgnug J.H."/>
            <person name="Kruse O."/>
        </authorList>
    </citation>
    <scope>NUCLEOTIDE SEQUENCE [LARGE SCALE GENOMIC DNA]</scope>
    <source>
        <strain evidence="9 10">SAG 48.87</strain>
    </source>
</reference>
<dbReference type="SMART" id="SM00382">
    <property type="entry name" value="AAA"/>
    <property type="match status" value="1"/>
</dbReference>
<dbReference type="Proteomes" id="UP000054498">
    <property type="component" value="Unassembled WGS sequence"/>
</dbReference>
<accession>A0A0D2LC52</accession>
<dbReference type="AlphaFoldDB" id="A0A0D2LC52"/>
<dbReference type="InterPro" id="IPR032705">
    <property type="entry name" value="ORC4_C"/>
</dbReference>
<evidence type="ECO:0000256" key="5">
    <source>
        <dbReference type="ARBA" id="ARBA00023125"/>
    </source>
</evidence>
<feature type="region of interest" description="Disordered" evidence="7">
    <location>
        <begin position="1"/>
        <end position="43"/>
    </location>
</feature>
<evidence type="ECO:0000256" key="4">
    <source>
        <dbReference type="ARBA" id="ARBA00022705"/>
    </source>
</evidence>
<evidence type="ECO:0000256" key="7">
    <source>
        <dbReference type="SAM" id="MobiDB-lite"/>
    </source>
</evidence>
<protein>
    <recommendedName>
        <fullName evidence="3">Origin recognition complex subunit 4</fullName>
    </recommendedName>
</protein>
<dbReference type="SUPFAM" id="SSF52540">
    <property type="entry name" value="P-loop containing nucleoside triphosphate hydrolases"/>
    <property type="match status" value="1"/>
</dbReference>
<dbReference type="OrthoDB" id="343623at2759"/>
<keyword evidence="10" id="KW-1185">Reference proteome</keyword>
<evidence type="ECO:0000256" key="6">
    <source>
        <dbReference type="ARBA" id="ARBA00023242"/>
    </source>
</evidence>
<evidence type="ECO:0000313" key="10">
    <source>
        <dbReference type="Proteomes" id="UP000054498"/>
    </source>
</evidence>
<organism evidence="9 10">
    <name type="scientific">Monoraphidium neglectum</name>
    <dbReference type="NCBI Taxonomy" id="145388"/>
    <lineage>
        <taxon>Eukaryota</taxon>
        <taxon>Viridiplantae</taxon>
        <taxon>Chlorophyta</taxon>
        <taxon>core chlorophytes</taxon>
        <taxon>Chlorophyceae</taxon>
        <taxon>CS clade</taxon>
        <taxon>Sphaeropleales</taxon>
        <taxon>Selenastraceae</taxon>
        <taxon>Monoraphidium</taxon>
    </lineage>
</organism>
<comment type="subcellular location">
    <subcellularLocation>
        <location evidence="1">Nucleus</location>
    </subcellularLocation>
</comment>
<dbReference type="STRING" id="145388.A0A0D2LC52"/>
<dbReference type="Pfam" id="PF13191">
    <property type="entry name" value="AAA_16"/>
    <property type="match status" value="1"/>
</dbReference>
<dbReference type="PANTHER" id="PTHR12087:SF0">
    <property type="entry name" value="ORIGIN RECOGNITION COMPLEX SUBUNIT 4"/>
    <property type="match status" value="1"/>
</dbReference>
<dbReference type="GO" id="GO:0003688">
    <property type="term" value="F:DNA replication origin binding"/>
    <property type="evidence" value="ECO:0007669"/>
    <property type="project" value="TreeGrafter"/>
</dbReference>
<dbReference type="InterPro" id="IPR041664">
    <property type="entry name" value="AAA_16"/>
</dbReference>
<dbReference type="InterPro" id="IPR027417">
    <property type="entry name" value="P-loop_NTPase"/>
</dbReference>
<feature type="compositionally biased region" description="Low complexity" evidence="7">
    <location>
        <begin position="20"/>
        <end position="35"/>
    </location>
</feature>
<gene>
    <name evidence="9" type="ORF">MNEG_3622</name>
</gene>
<dbReference type="PANTHER" id="PTHR12087">
    <property type="entry name" value="ORIGIN RECOGNITION COMPLEX SUBUNIT 4"/>
    <property type="match status" value="1"/>
</dbReference>
<proteinExistence type="inferred from homology"/>
<dbReference type="RefSeq" id="XP_013903353.1">
    <property type="nucleotide sequence ID" value="XM_014047899.1"/>
</dbReference>
<sequence>MQSPLKRPRADTDHLKGLSQQQIEQQQQKQRQQQDQQRHGAQRDDNLRQGLAAAPANFKQAAIDHLVARIRDPRSADAAVLPLRPALAPLERELAALLSNVVIGGQNVSLLVIGEPGSGKTLLLERVLGGLCREHNSSPANPTLGVVRLHGALHGDERAAFQEIARQLCATFGCTFSRSASYDDNLGFLKDMLLQLRRALKCVVFVIDEVEAYVRVAKQMVLYNLLDALTSSQVQAAVLGVTCQWDVQDAMEKRVRSRFSSRRVLLPPLDHTKARRAGAGAGRLRGCGPRWLAEETPRAMLQHMLSLPEQLASQPQGRSYERELAMALDSAAVKAKLKELSKIGVCPRDLAVISTAALSRWQLQHMGPLGAQHLLEGVDAWLRPLRSRPAAVAGMSALQLGLLVAAQRLEDRGQGTFNFEMVFDEFLKAKNESLGPLWRKPAAWRAFRDVASTGLVQFTAARAESKGLMQQHCAAQLLLTRAELDAGIQQHPACPDHLKRWARGDALGGTGLI</sequence>
<keyword evidence="5" id="KW-0238">DNA-binding</keyword>
<dbReference type="GeneID" id="25736500"/>
<dbReference type="GO" id="GO:0006270">
    <property type="term" value="P:DNA replication initiation"/>
    <property type="evidence" value="ECO:0007669"/>
    <property type="project" value="TreeGrafter"/>
</dbReference>
<keyword evidence="4" id="KW-0235">DNA replication</keyword>
<feature type="domain" description="AAA+ ATPase" evidence="8">
    <location>
        <begin position="106"/>
        <end position="269"/>
    </location>
</feature>
<name>A0A0D2LC52_9CHLO</name>